<comment type="caution">
    <text evidence="2">The sequence shown here is derived from an EMBL/GenBank/DDBJ whole genome shotgun (WGS) entry which is preliminary data.</text>
</comment>
<dbReference type="RefSeq" id="WP_073509529.1">
    <property type="nucleotide sequence ID" value="NZ_MPJD01000018.1"/>
</dbReference>
<evidence type="ECO:0000313" key="2">
    <source>
        <dbReference type="EMBL" id="OKA23587.1"/>
    </source>
</evidence>
<dbReference type="Gene3D" id="2.60.40.1090">
    <property type="entry name" value="Fimbrial-type adhesion domain"/>
    <property type="match status" value="1"/>
</dbReference>
<dbReference type="InterPro" id="IPR036937">
    <property type="entry name" value="Adhesion_dom_fimbrial_sf"/>
</dbReference>
<protein>
    <submittedName>
        <fullName evidence="2">Fimbrial protein</fullName>
    </submittedName>
</protein>
<dbReference type="InterPro" id="IPR008966">
    <property type="entry name" value="Adhesion_dom_sf"/>
</dbReference>
<dbReference type="AlphaFoldDB" id="A0A853ZYA7"/>
<evidence type="ECO:0000256" key="1">
    <source>
        <dbReference type="SAM" id="SignalP"/>
    </source>
</evidence>
<organism evidence="2 3">
    <name type="scientific">Pseudomonas versuta</name>
    <dbReference type="NCBI Taxonomy" id="1788301"/>
    <lineage>
        <taxon>Bacteria</taxon>
        <taxon>Pseudomonadati</taxon>
        <taxon>Pseudomonadota</taxon>
        <taxon>Gammaproteobacteria</taxon>
        <taxon>Pseudomonadales</taxon>
        <taxon>Pseudomonadaceae</taxon>
        <taxon>Pseudomonas</taxon>
    </lineage>
</organism>
<sequence length="313" mass="33456">MHNSTNLLPGSRRIKRCLLLLGLLLGLGCQQAFALIENNLTCTPTGTTGVVNLGDLAPGQYFETRMTGSCRVTRNFPYGSSLQHTQVWTGTIDIGWPIYAWSDAGGQVPEQPWGVASTTCMSPNGNVCQTLPVGTIVPYSVLYYMPYGVKNPGNYSITFALTSTSIKGYEGYVDKIQTLTLKFRIINPACTMSSNSALNLPFGALNSNEFATSQQLANVTLNCTRGTQVTATLVPTQSAVSGSPGVSATTLAGLSMAATWADNNSAVTFNSPRTLNLTTGTNTIRLGFRPRLNTSVSPTGSFTSQYTLNINYL</sequence>
<keyword evidence="1" id="KW-0732">Signal</keyword>
<evidence type="ECO:0000313" key="3">
    <source>
        <dbReference type="Proteomes" id="UP000185990"/>
    </source>
</evidence>
<name>A0A853ZYA7_9PSED</name>
<dbReference type="EMBL" id="MPJD01000018">
    <property type="protein sequence ID" value="OKA23587.1"/>
    <property type="molecule type" value="Genomic_DNA"/>
</dbReference>
<feature type="signal peptide" evidence="1">
    <location>
        <begin position="1"/>
        <end position="34"/>
    </location>
</feature>
<dbReference type="GO" id="GO:0009289">
    <property type="term" value="C:pilus"/>
    <property type="evidence" value="ECO:0007669"/>
    <property type="project" value="InterPro"/>
</dbReference>
<dbReference type="GO" id="GO:0007155">
    <property type="term" value="P:cell adhesion"/>
    <property type="evidence" value="ECO:0007669"/>
    <property type="project" value="InterPro"/>
</dbReference>
<dbReference type="SUPFAM" id="SSF49401">
    <property type="entry name" value="Bacterial adhesins"/>
    <property type="match status" value="1"/>
</dbReference>
<dbReference type="Proteomes" id="UP000185990">
    <property type="component" value="Unassembled WGS sequence"/>
</dbReference>
<reference evidence="2 3" key="1">
    <citation type="submission" date="2016-11" db="EMBL/GenBank/DDBJ databases">
        <title>Draft genome of Pseudomonas versuta A4R1.12.</title>
        <authorList>
            <person name="See-Too W.-S."/>
        </authorList>
    </citation>
    <scope>NUCLEOTIDE SEQUENCE [LARGE SCALE GENOMIC DNA]</scope>
    <source>
        <strain evidence="2 3">A4R1.12</strain>
    </source>
</reference>
<feature type="chain" id="PRO_5032839645" evidence="1">
    <location>
        <begin position="35"/>
        <end position="313"/>
    </location>
</feature>
<accession>A0A853ZYA7</accession>
<gene>
    <name evidence="2" type="ORF">BOH74_09790</name>
</gene>
<proteinExistence type="predicted"/>